<evidence type="ECO:0000313" key="1">
    <source>
        <dbReference type="EMBL" id="EXA31389.1"/>
    </source>
</evidence>
<dbReference type="OrthoDB" id="10537081at2759"/>
<dbReference type="EMBL" id="JH651016">
    <property type="protein sequence ID" value="EXA31389.1"/>
    <property type="molecule type" value="Genomic_DNA"/>
</dbReference>
<reference evidence="1" key="2">
    <citation type="submission" date="2012-05" db="EMBL/GenBank/DDBJ databases">
        <title>Annotation of the Genome Sequence of Fusarium oxysporum HDV247.</title>
        <authorList>
            <consortium name="The Broad Institute Genomics Platform"/>
            <person name="Ma L.-J."/>
            <person name="Corby-Kistler H."/>
            <person name="Broz K."/>
            <person name="Gale L.R."/>
            <person name="Jonkers W."/>
            <person name="O'Donnell K."/>
            <person name="Ploetz R."/>
            <person name="Steinberg C."/>
            <person name="Schwartz D.C."/>
            <person name="VanEtten H."/>
            <person name="Zhou S."/>
            <person name="Young S.K."/>
            <person name="Zeng Q."/>
            <person name="Gargeya S."/>
            <person name="Fitzgerald M."/>
            <person name="Abouelleil A."/>
            <person name="Alvarado L."/>
            <person name="Chapman S.B."/>
            <person name="Gainer-Dewar J."/>
            <person name="Goldberg J."/>
            <person name="Griggs A."/>
            <person name="Gujja S."/>
            <person name="Hansen M."/>
            <person name="Howarth C."/>
            <person name="Imamovic A."/>
            <person name="Ireland A."/>
            <person name="Larimer J."/>
            <person name="McCowan C."/>
            <person name="Murphy C."/>
            <person name="Pearson M."/>
            <person name="Poon T.W."/>
            <person name="Priest M."/>
            <person name="Roberts A."/>
            <person name="Saif S."/>
            <person name="Shea T."/>
            <person name="Sykes S."/>
            <person name="Wortman J."/>
            <person name="Nusbaum C."/>
            <person name="Birren B."/>
        </authorList>
    </citation>
    <scope>NUCLEOTIDE SEQUENCE</scope>
    <source>
        <strain evidence="1">HDV247</strain>
    </source>
</reference>
<protein>
    <submittedName>
        <fullName evidence="1">Uncharacterized protein</fullName>
    </submittedName>
</protein>
<dbReference type="Proteomes" id="UP000030751">
    <property type="component" value="Unassembled WGS sequence"/>
</dbReference>
<dbReference type="AlphaFoldDB" id="W9NFE4"/>
<name>W9NFE4_FUSOX</name>
<accession>W9NFE4</accession>
<sequence>MAVHTPKRKLICMAFPNYFQQQYINGLPLNLNDVRNHRLTLQNEGSFIAVEAAREEIFKIIRIQEYKRLSSDHIWQLAILSTHALTYIVQGLHQEAKKAIRQEREALKAIPKAGLNKGKKTIKSIKRRNRAWIVSLIDVWLANR</sequence>
<proteinExistence type="predicted"/>
<organism evidence="1">
    <name type="scientific">Fusarium oxysporum f. sp. pisi HDV247</name>
    <dbReference type="NCBI Taxonomy" id="1080344"/>
    <lineage>
        <taxon>Eukaryota</taxon>
        <taxon>Fungi</taxon>
        <taxon>Dikarya</taxon>
        <taxon>Ascomycota</taxon>
        <taxon>Pezizomycotina</taxon>
        <taxon>Sordariomycetes</taxon>
        <taxon>Hypocreomycetidae</taxon>
        <taxon>Hypocreales</taxon>
        <taxon>Nectriaceae</taxon>
        <taxon>Fusarium</taxon>
        <taxon>Fusarium oxysporum species complex</taxon>
    </lineage>
</organism>
<gene>
    <name evidence="1" type="ORF">FOVG_17290</name>
</gene>
<reference evidence="1" key="1">
    <citation type="submission" date="2011-10" db="EMBL/GenBank/DDBJ databases">
        <title>The Genome Sequence of Fusarium oxysporum HDV247.</title>
        <authorList>
            <consortium name="The Broad Institute Genome Sequencing Platform"/>
            <person name="Ma L.-J."/>
            <person name="Gale L.R."/>
            <person name="Schwartz D.C."/>
            <person name="Zhou S."/>
            <person name="Corby-Kistler H."/>
            <person name="Young S.K."/>
            <person name="Zeng Q."/>
            <person name="Gargeya S."/>
            <person name="Fitzgerald M."/>
            <person name="Haas B."/>
            <person name="Abouelleil A."/>
            <person name="Alvarado L."/>
            <person name="Arachchi H.M."/>
            <person name="Berlin A."/>
            <person name="Brown A."/>
            <person name="Chapman S.B."/>
            <person name="Chen Z."/>
            <person name="Dunbar C."/>
            <person name="Freedman E."/>
            <person name="Gearin G."/>
            <person name="Goldberg J."/>
            <person name="Griggs A."/>
            <person name="Gujja S."/>
            <person name="Heiman D."/>
            <person name="Howarth C."/>
            <person name="Larson L."/>
            <person name="Lui A."/>
            <person name="MacDonald P.J.P."/>
            <person name="Montmayeur A."/>
            <person name="Murphy C."/>
            <person name="Neiman D."/>
            <person name="Pearson M."/>
            <person name="Priest M."/>
            <person name="Roberts A."/>
            <person name="Saif S."/>
            <person name="Shea T."/>
            <person name="Shenoy N."/>
            <person name="Sisk P."/>
            <person name="Stolte C."/>
            <person name="Sykes S."/>
            <person name="Wortman J."/>
            <person name="Nusbaum C."/>
            <person name="Birren B."/>
        </authorList>
    </citation>
    <scope>NUCLEOTIDE SEQUENCE [LARGE SCALE GENOMIC DNA]</scope>
    <source>
        <strain evidence="1">HDV247</strain>
    </source>
</reference>
<dbReference type="HOGENOM" id="CLU_1992741_0_0_1"/>